<evidence type="ECO:0000256" key="7">
    <source>
        <dbReference type="ARBA" id="ARBA00073166"/>
    </source>
</evidence>
<evidence type="ECO:0000313" key="10">
    <source>
        <dbReference type="EMBL" id="SCU88015.1"/>
    </source>
</evidence>
<dbReference type="InterPro" id="IPR037200">
    <property type="entry name" value="Isy1_sf"/>
</dbReference>
<evidence type="ECO:0000256" key="9">
    <source>
        <dbReference type="SAM" id="MobiDB-lite"/>
    </source>
</evidence>
<keyword evidence="5" id="KW-0508">mRNA splicing</keyword>
<dbReference type="GO" id="GO:0071014">
    <property type="term" value="C:post-mRNA release spliceosomal complex"/>
    <property type="evidence" value="ECO:0007669"/>
    <property type="project" value="UniProtKB-ARBA"/>
</dbReference>
<evidence type="ECO:0000256" key="8">
    <source>
        <dbReference type="SAM" id="Coils"/>
    </source>
</evidence>
<dbReference type="InterPro" id="IPR029012">
    <property type="entry name" value="Helix_hairpin_bin_sf"/>
</dbReference>
<keyword evidence="8" id="KW-0175">Coiled coil</keyword>
<dbReference type="GO" id="GO:0000974">
    <property type="term" value="C:Prp19 complex"/>
    <property type="evidence" value="ECO:0007669"/>
    <property type="project" value="UniProtKB-ARBA"/>
</dbReference>
<comment type="similarity">
    <text evidence="2">Belongs to the ISY1 family.</text>
</comment>
<evidence type="ECO:0000256" key="2">
    <source>
        <dbReference type="ARBA" id="ARBA00007002"/>
    </source>
</evidence>
<feature type="coiled-coil region" evidence="8">
    <location>
        <begin position="137"/>
        <end position="164"/>
    </location>
</feature>
<evidence type="ECO:0000256" key="3">
    <source>
        <dbReference type="ARBA" id="ARBA00019194"/>
    </source>
</evidence>
<dbReference type="EMBL" id="LT598463">
    <property type="protein sequence ID" value="SCU88015.1"/>
    <property type="molecule type" value="Genomic_DNA"/>
</dbReference>
<dbReference type="Proteomes" id="UP000191024">
    <property type="component" value="Chromosome D"/>
</dbReference>
<proteinExistence type="inferred from homology"/>
<dbReference type="GO" id="GO:0000350">
    <property type="term" value="P:generation of catalytic spliceosome for second transesterification step"/>
    <property type="evidence" value="ECO:0007669"/>
    <property type="project" value="InterPro"/>
</dbReference>
<evidence type="ECO:0000256" key="1">
    <source>
        <dbReference type="ARBA" id="ARBA00004123"/>
    </source>
</evidence>
<dbReference type="PANTHER" id="PTHR13021">
    <property type="entry name" value="PRE-MRNA-SPLICING FACTOR ISY1"/>
    <property type="match status" value="1"/>
</dbReference>
<dbReference type="OrthoDB" id="1739576at2759"/>
<keyword evidence="4" id="KW-0507">mRNA processing</keyword>
<accession>A0A1G4JD60</accession>
<dbReference type="Gene3D" id="1.10.287.660">
    <property type="entry name" value="Helix hairpin bin"/>
    <property type="match status" value="1"/>
</dbReference>
<protein>
    <recommendedName>
        <fullName evidence="3">Pre-mRNA-splicing factor ISY1</fullName>
    </recommendedName>
    <alternativeName>
        <fullName evidence="7">Pre-mRNA-splicing factor isy1</fullName>
    </alternativeName>
</protein>
<name>A0A1G4JD60_9SACH</name>
<dbReference type="GO" id="GO:0005684">
    <property type="term" value="C:U2-type spliceosomal complex"/>
    <property type="evidence" value="ECO:0007669"/>
    <property type="project" value="UniProtKB-ARBA"/>
</dbReference>
<feature type="region of interest" description="Disordered" evidence="9">
    <location>
        <begin position="223"/>
        <end position="242"/>
    </location>
</feature>
<keyword evidence="11" id="KW-1185">Reference proteome</keyword>
<evidence type="ECO:0000256" key="6">
    <source>
        <dbReference type="ARBA" id="ARBA00023242"/>
    </source>
</evidence>
<dbReference type="InterPro" id="IPR009360">
    <property type="entry name" value="Isy1"/>
</dbReference>
<evidence type="ECO:0000256" key="4">
    <source>
        <dbReference type="ARBA" id="ARBA00022728"/>
    </source>
</evidence>
<dbReference type="FunFam" id="1.10.287.660:FF:000001">
    <property type="entry name" value="pre-mRNA-splicing factor ISY1 homolog"/>
    <property type="match status" value="1"/>
</dbReference>
<evidence type="ECO:0000256" key="5">
    <source>
        <dbReference type="ARBA" id="ARBA00023187"/>
    </source>
</evidence>
<reference evidence="10 11" key="1">
    <citation type="submission" date="2016-03" db="EMBL/GenBank/DDBJ databases">
        <authorList>
            <person name="Devillers H."/>
        </authorList>
    </citation>
    <scope>NUCLEOTIDE SEQUENCE [LARGE SCALE GENOMIC DNA]</scope>
    <source>
        <strain evidence="10">CBS 11717</strain>
    </source>
</reference>
<evidence type="ECO:0000313" key="11">
    <source>
        <dbReference type="Proteomes" id="UP000191024"/>
    </source>
</evidence>
<dbReference type="SUPFAM" id="SSF140102">
    <property type="entry name" value="ISY1 domain-like"/>
    <property type="match status" value="1"/>
</dbReference>
<dbReference type="AlphaFoldDB" id="A0A1G4JD60"/>
<sequence length="268" mass="31399">MSRNVDKANSVLQRFQELEAEKEGGYKDYTRLKRPTKVFSVKSVDEAQRWRKEVVRDINGKTTQIHDPSLNDAQLRELNDQLNDLFREKNRWERHIAKNLRGPDYSRAKSADSAKGIIVGGKRYFGRAVTLTEVQEALEADKNRRQNQRKIKDAERTLQDKIQTWKSTLKDDYFGRLATDTNFEGDRPGRLAQNPVERLLRETTGQSSHFLRYEQARAEELRAELGSQEATSEPPHVFPEFERVPSLREMEEWLVSKRKEKLQERLNL</sequence>
<organism evidence="10 11">
    <name type="scientific">Lachancea mirantina</name>
    <dbReference type="NCBI Taxonomy" id="1230905"/>
    <lineage>
        <taxon>Eukaryota</taxon>
        <taxon>Fungi</taxon>
        <taxon>Dikarya</taxon>
        <taxon>Ascomycota</taxon>
        <taxon>Saccharomycotina</taxon>
        <taxon>Saccharomycetes</taxon>
        <taxon>Saccharomycetales</taxon>
        <taxon>Saccharomycetaceae</taxon>
        <taxon>Lachancea</taxon>
    </lineage>
</organism>
<comment type="subcellular location">
    <subcellularLocation>
        <location evidence="1">Nucleus</location>
    </subcellularLocation>
</comment>
<dbReference type="Pfam" id="PF06246">
    <property type="entry name" value="Isy1"/>
    <property type="match status" value="1"/>
</dbReference>
<keyword evidence="6" id="KW-0539">Nucleus</keyword>
<gene>
    <name evidence="10" type="ORF">LAMI_0D08416G</name>
</gene>
<keyword evidence="4" id="KW-0747">Spliceosome</keyword>
<dbReference type="STRING" id="1230905.A0A1G4JD60"/>